<evidence type="ECO:0000313" key="2">
    <source>
        <dbReference type="Proteomes" id="UP000297245"/>
    </source>
</evidence>
<evidence type="ECO:0000313" key="1">
    <source>
        <dbReference type="EMBL" id="THU77197.1"/>
    </source>
</evidence>
<proteinExistence type="predicted"/>
<protein>
    <submittedName>
        <fullName evidence="1">Uncharacterized protein</fullName>
    </submittedName>
</protein>
<gene>
    <name evidence="1" type="ORF">K435DRAFT_102311</name>
</gene>
<accession>A0A4S8KNI8</accession>
<dbReference type="EMBL" id="ML180517">
    <property type="protein sequence ID" value="THU77197.1"/>
    <property type="molecule type" value="Genomic_DNA"/>
</dbReference>
<sequence>MRLLDQFYLPLSSHRQEFFSELRVFQAFVALGFAHSTLHIGAVLLSNQERVPSPSPPKLNANCKKSHSFSQIVIMHYRLYFVPNGSDQCFFCSYYPASYFVSRCPHSFLKLVALSTSISPTFSSHIPSPPQCIPCCRSTFFFLLFSESLLDDEFEWSSVSLISLAHYMHLIDSGFRCGAVYTYTHTHCIYTFRFLFGIRDYVGGTRSTRDLALGTGALHPLTCWPWRKSPIIRSFLLSFFSCS</sequence>
<organism evidence="1 2">
    <name type="scientific">Dendrothele bispora (strain CBS 962.96)</name>
    <dbReference type="NCBI Taxonomy" id="1314807"/>
    <lineage>
        <taxon>Eukaryota</taxon>
        <taxon>Fungi</taxon>
        <taxon>Dikarya</taxon>
        <taxon>Basidiomycota</taxon>
        <taxon>Agaricomycotina</taxon>
        <taxon>Agaricomycetes</taxon>
        <taxon>Agaricomycetidae</taxon>
        <taxon>Agaricales</taxon>
        <taxon>Agaricales incertae sedis</taxon>
        <taxon>Dendrothele</taxon>
    </lineage>
</organism>
<dbReference type="AlphaFoldDB" id="A0A4S8KNI8"/>
<name>A0A4S8KNI8_DENBC</name>
<keyword evidence="2" id="KW-1185">Reference proteome</keyword>
<reference evidence="1 2" key="1">
    <citation type="journal article" date="2019" name="Nat. Ecol. Evol.">
        <title>Megaphylogeny resolves global patterns of mushroom evolution.</title>
        <authorList>
            <person name="Varga T."/>
            <person name="Krizsan K."/>
            <person name="Foldi C."/>
            <person name="Dima B."/>
            <person name="Sanchez-Garcia M."/>
            <person name="Sanchez-Ramirez S."/>
            <person name="Szollosi G.J."/>
            <person name="Szarkandi J.G."/>
            <person name="Papp V."/>
            <person name="Albert L."/>
            <person name="Andreopoulos W."/>
            <person name="Angelini C."/>
            <person name="Antonin V."/>
            <person name="Barry K.W."/>
            <person name="Bougher N.L."/>
            <person name="Buchanan P."/>
            <person name="Buyck B."/>
            <person name="Bense V."/>
            <person name="Catcheside P."/>
            <person name="Chovatia M."/>
            <person name="Cooper J."/>
            <person name="Damon W."/>
            <person name="Desjardin D."/>
            <person name="Finy P."/>
            <person name="Geml J."/>
            <person name="Haridas S."/>
            <person name="Hughes K."/>
            <person name="Justo A."/>
            <person name="Karasinski D."/>
            <person name="Kautmanova I."/>
            <person name="Kiss B."/>
            <person name="Kocsube S."/>
            <person name="Kotiranta H."/>
            <person name="LaButti K.M."/>
            <person name="Lechner B.E."/>
            <person name="Liimatainen K."/>
            <person name="Lipzen A."/>
            <person name="Lukacs Z."/>
            <person name="Mihaltcheva S."/>
            <person name="Morgado L.N."/>
            <person name="Niskanen T."/>
            <person name="Noordeloos M.E."/>
            <person name="Ohm R.A."/>
            <person name="Ortiz-Santana B."/>
            <person name="Ovrebo C."/>
            <person name="Racz N."/>
            <person name="Riley R."/>
            <person name="Savchenko A."/>
            <person name="Shiryaev A."/>
            <person name="Soop K."/>
            <person name="Spirin V."/>
            <person name="Szebenyi C."/>
            <person name="Tomsovsky M."/>
            <person name="Tulloss R.E."/>
            <person name="Uehling J."/>
            <person name="Grigoriev I.V."/>
            <person name="Vagvolgyi C."/>
            <person name="Papp T."/>
            <person name="Martin F.M."/>
            <person name="Miettinen O."/>
            <person name="Hibbett D.S."/>
            <person name="Nagy L.G."/>
        </authorList>
    </citation>
    <scope>NUCLEOTIDE SEQUENCE [LARGE SCALE GENOMIC DNA]</scope>
    <source>
        <strain evidence="1 2">CBS 962.96</strain>
    </source>
</reference>
<dbReference type="Proteomes" id="UP000297245">
    <property type="component" value="Unassembled WGS sequence"/>
</dbReference>